<comment type="function">
    <text evidence="8">Involved in the cellular defense against the biological effects of O6-methylguanine (O6-MeG) and O4-methylthymine (O4-MeT) in DNA. Repairs the methylated nucleobase in DNA by stoichiometrically transferring the methyl group to a cysteine residue in the enzyme. This is a suicide reaction: the enzyme is irreversibly inactivated.</text>
</comment>
<evidence type="ECO:0000256" key="8">
    <source>
        <dbReference type="HAMAP-Rule" id="MF_00772"/>
    </source>
</evidence>
<dbReference type="GO" id="GO:0006307">
    <property type="term" value="P:DNA alkylation repair"/>
    <property type="evidence" value="ECO:0007669"/>
    <property type="project" value="UniProtKB-UniRule"/>
</dbReference>
<dbReference type="Pfam" id="PF02870">
    <property type="entry name" value="Methyltransf_1N"/>
    <property type="match status" value="1"/>
</dbReference>
<evidence type="ECO:0000256" key="1">
    <source>
        <dbReference type="ARBA" id="ARBA00001286"/>
    </source>
</evidence>
<dbReference type="SUPFAM" id="SSF53155">
    <property type="entry name" value="Methylated DNA-protein cysteine methyltransferase domain"/>
    <property type="match status" value="1"/>
</dbReference>
<evidence type="ECO:0000256" key="4">
    <source>
        <dbReference type="ARBA" id="ARBA00022679"/>
    </source>
</evidence>
<dbReference type="PROSITE" id="PS00374">
    <property type="entry name" value="MGMT"/>
    <property type="match status" value="1"/>
</dbReference>
<comment type="caution">
    <text evidence="11">The sequence shown here is derived from an EMBL/GenBank/DDBJ whole genome shotgun (WGS) entry which is preliminary data.</text>
</comment>
<dbReference type="HAMAP" id="MF_00772">
    <property type="entry name" value="OGT"/>
    <property type="match status" value="1"/>
</dbReference>
<dbReference type="PANTHER" id="PTHR10815">
    <property type="entry name" value="METHYLATED-DNA--PROTEIN-CYSTEINE METHYLTRANSFERASE"/>
    <property type="match status" value="1"/>
</dbReference>
<proteinExistence type="inferred from homology"/>
<evidence type="ECO:0000259" key="9">
    <source>
        <dbReference type="Pfam" id="PF01035"/>
    </source>
</evidence>
<dbReference type="InterPro" id="IPR008332">
    <property type="entry name" value="MethylG_MeTrfase_N"/>
</dbReference>
<dbReference type="InterPro" id="IPR036631">
    <property type="entry name" value="MGMT_N_sf"/>
</dbReference>
<evidence type="ECO:0000313" key="12">
    <source>
        <dbReference type="Proteomes" id="UP000003240"/>
    </source>
</evidence>
<dbReference type="FunFam" id="1.10.10.10:FF:000337">
    <property type="entry name" value="Methylated-DNA--protein-cysteine methyltransferase"/>
    <property type="match status" value="1"/>
</dbReference>
<evidence type="ECO:0000259" key="10">
    <source>
        <dbReference type="Pfam" id="PF02870"/>
    </source>
</evidence>
<dbReference type="NCBIfam" id="TIGR00589">
    <property type="entry name" value="ogt"/>
    <property type="match status" value="1"/>
</dbReference>
<keyword evidence="12" id="KW-1185">Reference proteome</keyword>
<gene>
    <name evidence="11" type="ORF">ALO_17935</name>
</gene>
<dbReference type="CDD" id="cd06445">
    <property type="entry name" value="ATase"/>
    <property type="match status" value="1"/>
</dbReference>
<dbReference type="RefSeq" id="WP_004098443.1">
    <property type="nucleotide sequence ID" value="NZ_AFGF01000211.1"/>
</dbReference>
<dbReference type="InterPro" id="IPR014048">
    <property type="entry name" value="MethylDNA_cys_MeTrfase_DNA-bd"/>
</dbReference>
<dbReference type="InterPro" id="IPR001497">
    <property type="entry name" value="MethylDNA_cys_MeTrfase_AS"/>
</dbReference>
<dbReference type="Gene3D" id="3.30.160.70">
    <property type="entry name" value="Methylated DNA-protein cysteine methyltransferase domain"/>
    <property type="match status" value="1"/>
</dbReference>
<feature type="active site" description="Nucleophile; methyl group acceptor" evidence="8">
    <location>
        <position position="124"/>
    </location>
</feature>
<keyword evidence="4 8" id="KW-0808">Transferase</keyword>
<evidence type="ECO:0000256" key="6">
    <source>
        <dbReference type="ARBA" id="ARBA00023204"/>
    </source>
</evidence>
<dbReference type="GO" id="GO:0005737">
    <property type="term" value="C:cytoplasm"/>
    <property type="evidence" value="ECO:0007669"/>
    <property type="project" value="UniProtKB-SubCell"/>
</dbReference>
<sequence>MKNIWYLDFPIGKIGIAEDDGAISHILFENEQKLEDYELAETALIQKAARQLNEYFAGKRMVFDLPVRLDGTHFQKSVWEALQTIPAGKVRSYKDIAVMIGNPKATRAVGMANNRNPIPIIVPCHRVIGANGSLTGYAGGLAIKQYLLDLEKQPV</sequence>
<dbReference type="GO" id="GO:0003908">
    <property type="term" value="F:methylated-DNA-[protein]-cysteine S-methyltransferase activity"/>
    <property type="evidence" value="ECO:0007669"/>
    <property type="project" value="UniProtKB-UniRule"/>
</dbReference>
<dbReference type="AlphaFoldDB" id="F7NNA2"/>
<dbReference type="Proteomes" id="UP000003240">
    <property type="component" value="Unassembled WGS sequence"/>
</dbReference>
<keyword evidence="3 8" id="KW-0489">Methyltransferase</keyword>
<dbReference type="GO" id="GO:0032259">
    <property type="term" value="P:methylation"/>
    <property type="evidence" value="ECO:0007669"/>
    <property type="project" value="UniProtKB-KW"/>
</dbReference>
<dbReference type="Pfam" id="PF01035">
    <property type="entry name" value="DNA_binding_1"/>
    <property type="match status" value="1"/>
</dbReference>
<evidence type="ECO:0000256" key="2">
    <source>
        <dbReference type="ARBA" id="ARBA00022490"/>
    </source>
</evidence>
<dbReference type="InterPro" id="IPR023546">
    <property type="entry name" value="MGMT"/>
</dbReference>
<comment type="catalytic activity">
    <reaction evidence="1 8">
        <text>a 4-O-methyl-thymidine in DNA + L-cysteinyl-[protein] = a thymidine in DNA + S-methyl-L-cysteinyl-[protein]</text>
        <dbReference type="Rhea" id="RHEA:53428"/>
        <dbReference type="Rhea" id="RHEA-COMP:10131"/>
        <dbReference type="Rhea" id="RHEA-COMP:10132"/>
        <dbReference type="Rhea" id="RHEA-COMP:13555"/>
        <dbReference type="Rhea" id="RHEA-COMP:13556"/>
        <dbReference type="ChEBI" id="CHEBI:29950"/>
        <dbReference type="ChEBI" id="CHEBI:82612"/>
        <dbReference type="ChEBI" id="CHEBI:137386"/>
        <dbReference type="ChEBI" id="CHEBI:137387"/>
        <dbReference type="EC" id="2.1.1.63"/>
    </reaction>
</comment>
<dbReference type="InterPro" id="IPR036217">
    <property type="entry name" value="MethylDNA_cys_MeTrfase_DNAb"/>
</dbReference>
<organism evidence="11 12">
    <name type="scientific">Acetonema longum DSM 6540</name>
    <dbReference type="NCBI Taxonomy" id="1009370"/>
    <lineage>
        <taxon>Bacteria</taxon>
        <taxon>Bacillati</taxon>
        <taxon>Bacillota</taxon>
        <taxon>Negativicutes</taxon>
        <taxon>Acetonemataceae</taxon>
        <taxon>Acetonema</taxon>
    </lineage>
</organism>
<dbReference type="OrthoDB" id="9802228at2"/>
<comment type="miscellaneous">
    <text evidence="8">This enzyme catalyzes only one turnover and therefore is not strictly catalytic. According to one definition, an enzyme is a biocatalyst that acts repeatedly and over many reaction cycles.</text>
</comment>
<protein>
    <recommendedName>
        <fullName evidence="8">Methylated-DNA--protein-cysteine methyltransferase</fullName>
        <ecNumber evidence="8">2.1.1.63</ecNumber>
    </recommendedName>
    <alternativeName>
        <fullName evidence="8">6-O-methylguanine-DNA methyltransferase</fullName>
        <shortName evidence="8">MGMT</shortName>
    </alternativeName>
    <alternativeName>
        <fullName evidence="8">O-6-methylguanine-DNA-alkyltransferase</fullName>
    </alternativeName>
</protein>
<dbReference type="STRING" id="1009370.ALO_17935"/>
<dbReference type="EC" id="2.1.1.63" evidence="8"/>
<comment type="similarity">
    <text evidence="8">Belongs to the MGMT family.</text>
</comment>
<feature type="domain" description="Methylated-DNA-[protein]-cysteine S-methyltransferase DNA binding" evidence="9">
    <location>
        <begin position="74"/>
        <end position="152"/>
    </location>
</feature>
<evidence type="ECO:0000256" key="7">
    <source>
        <dbReference type="ARBA" id="ARBA00049348"/>
    </source>
</evidence>
<evidence type="ECO:0000256" key="3">
    <source>
        <dbReference type="ARBA" id="ARBA00022603"/>
    </source>
</evidence>
<reference evidence="11 12" key="1">
    <citation type="journal article" date="2011" name="EMBO J.">
        <title>Structural diversity of bacterial flagellar motors.</title>
        <authorList>
            <person name="Chen S."/>
            <person name="Beeby M."/>
            <person name="Murphy G.E."/>
            <person name="Leadbetter J.R."/>
            <person name="Hendrixson D.R."/>
            <person name="Briegel A."/>
            <person name="Li Z."/>
            <person name="Shi J."/>
            <person name="Tocheva E.I."/>
            <person name="Muller A."/>
            <person name="Dobro M.J."/>
            <person name="Jensen G.J."/>
        </authorList>
    </citation>
    <scope>NUCLEOTIDE SEQUENCE [LARGE SCALE GENOMIC DNA]</scope>
    <source>
        <strain evidence="11 12">DSM 6540</strain>
    </source>
</reference>
<keyword evidence="5 8" id="KW-0227">DNA damage</keyword>
<dbReference type="InterPro" id="IPR036388">
    <property type="entry name" value="WH-like_DNA-bd_sf"/>
</dbReference>
<dbReference type="PANTHER" id="PTHR10815:SF5">
    <property type="entry name" value="METHYLATED-DNA--PROTEIN-CYSTEINE METHYLTRANSFERASE"/>
    <property type="match status" value="1"/>
</dbReference>
<dbReference type="EMBL" id="AFGF01000211">
    <property type="protein sequence ID" value="EGO62487.1"/>
    <property type="molecule type" value="Genomic_DNA"/>
</dbReference>
<dbReference type="Gene3D" id="1.10.10.10">
    <property type="entry name" value="Winged helix-like DNA-binding domain superfamily/Winged helix DNA-binding domain"/>
    <property type="match status" value="1"/>
</dbReference>
<keyword evidence="6 8" id="KW-0234">DNA repair</keyword>
<dbReference type="SUPFAM" id="SSF46767">
    <property type="entry name" value="Methylated DNA-protein cysteine methyltransferase, C-terminal domain"/>
    <property type="match status" value="1"/>
</dbReference>
<dbReference type="eggNOG" id="COG0350">
    <property type="taxonomic scope" value="Bacteria"/>
</dbReference>
<name>F7NNA2_9FIRM</name>
<evidence type="ECO:0000256" key="5">
    <source>
        <dbReference type="ARBA" id="ARBA00022763"/>
    </source>
</evidence>
<comment type="subcellular location">
    <subcellularLocation>
        <location evidence="8">Cytoplasm</location>
    </subcellularLocation>
</comment>
<keyword evidence="2 8" id="KW-0963">Cytoplasm</keyword>
<comment type="catalytic activity">
    <reaction evidence="7 8">
        <text>a 6-O-methyl-2'-deoxyguanosine in DNA + L-cysteinyl-[protein] = S-methyl-L-cysteinyl-[protein] + a 2'-deoxyguanosine in DNA</text>
        <dbReference type="Rhea" id="RHEA:24000"/>
        <dbReference type="Rhea" id="RHEA-COMP:10131"/>
        <dbReference type="Rhea" id="RHEA-COMP:10132"/>
        <dbReference type="Rhea" id="RHEA-COMP:11367"/>
        <dbReference type="Rhea" id="RHEA-COMP:11368"/>
        <dbReference type="ChEBI" id="CHEBI:29950"/>
        <dbReference type="ChEBI" id="CHEBI:82612"/>
        <dbReference type="ChEBI" id="CHEBI:85445"/>
        <dbReference type="ChEBI" id="CHEBI:85448"/>
        <dbReference type="EC" id="2.1.1.63"/>
    </reaction>
</comment>
<evidence type="ECO:0000313" key="11">
    <source>
        <dbReference type="EMBL" id="EGO62487.1"/>
    </source>
</evidence>
<feature type="domain" description="Methylguanine DNA methyltransferase ribonuclease-like" evidence="10">
    <location>
        <begin position="6"/>
        <end position="69"/>
    </location>
</feature>
<accession>F7NNA2</accession>